<dbReference type="OrthoDB" id="269318at2"/>
<feature type="domain" description="Amine oxidase" evidence="2">
    <location>
        <begin position="15"/>
        <end position="429"/>
    </location>
</feature>
<dbReference type="PRINTS" id="PR00368">
    <property type="entry name" value="FADPNR"/>
</dbReference>
<dbReference type="GO" id="GO:0016491">
    <property type="term" value="F:oxidoreductase activity"/>
    <property type="evidence" value="ECO:0007669"/>
    <property type="project" value="InterPro"/>
</dbReference>
<name>A0A1Y0IK23_9BACL</name>
<dbReference type="Proteomes" id="UP000195437">
    <property type="component" value="Chromosome"/>
</dbReference>
<dbReference type="KEGG" id="tum:CBW65_06890"/>
<sequence length="431" mass="46530">METKRWDVTIIGGGLAGLTAAVYLAKAGKQVLLLEQSARLGGRAATDEKQGSLLNIGPHGLYKKGAGLKTLHELGVTPDAGQVKLAGLLVAGPQQKVHNLPVSALRLLTSGCFSIAEKAELAGFLTRILKLDPQTVEGLTLQEWLHGELKGKNARSFFLTLARLSTYSNAPAQVSAGAVIRQYQLAMGGVYYVHEGWKTMVQALGERAQEAGAAIQTGQKVTAIKGTRPEMTVQLADGTEIATGAVLSTLSPQVTAQLTGAEPDSHLGKLCSRITPVYGSALDVVVRRLPNPNANFALHLELPYYYSNHSHTARLSRESDHAVLHLFKYHSPQETASPEQHRKELESFLDLLQPGWQSELVTSRYLPRIAVTNGLPTVERVTEARRAKQPETVVSDIPGLYLAGDWVVNDALLADAAIVSGKEMAHRLLRE</sequence>
<dbReference type="InterPro" id="IPR036188">
    <property type="entry name" value="FAD/NAD-bd_sf"/>
</dbReference>
<proteinExistence type="inferred from homology"/>
<dbReference type="SUPFAM" id="SSF51905">
    <property type="entry name" value="FAD/NAD(P)-binding domain"/>
    <property type="match status" value="1"/>
</dbReference>
<evidence type="ECO:0000256" key="1">
    <source>
        <dbReference type="ARBA" id="ARBA00038322"/>
    </source>
</evidence>
<gene>
    <name evidence="3" type="ORF">CBW65_06890</name>
</gene>
<comment type="similarity">
    <text evidence="1">Belongs to the carotenoid/retinoid oxidoreductase family. CrtN subfamily.</text>
</comment>
<dbReference type="Pfam" id="PF01593">
    <property type="entry name" value="Amino_oxidase"/>
    <property type="match status" value="1"/>
</dbReference>
<dbReference type="Gene3D" id="3.90.660.50">
    <property type="match status" value="1"/>
</dbReference>
<keyword evidence="4" id="KW-1185">Reference proteome</keyword>
<dbReference type="InterPro" id="IPR002937">
    <property type="entry name" value="Amino_oxidase"/>
</dbReference>
<evidence type="ECO:0000313" key="3">
    <source>
        <dbReference type="EMBL" id="ARU60851.1"/>
    </source>
</evidence>
<dbReference type="AlphaFoldDB" id="A0A1Y0IK23"/>
<dbReference type="EMBL" id="CP021434">
    <property type="protein sequence ID" value="ARU60851.1"/>
    <property type="molecule type" value="Genomic_DNA"/>
</dbReference>
<accession>A0A1Y0IK23</accession>
<dbReference type="PANTHER" id="PTHR43734">
    <property type="entry name" value="PHYTOENE DESATURASE"/>
    <property type="match status" value="1"/>
</dbReference>
<reference evidence="4" key="1">
    <citation type="submission" date="2017-05" db="EMBL/GenBank/DDBJ databases">
        <authorList>
            <person name="Sung H."/>
        </authorList>
    </citation>
    <scope>NUCLEOTIDE SEQUENCE [LARGE SCALE GENOMIC DNA]</scope>
    <source>
        <strain evidence="4">AR23208</strain>
    </source>
</reference>
<dbReference type="Gene3D" id="3.50.50.60">
    <property type="entry name" value="FAD/NAD(P)-binding domain"/>
    <property type="match status" value="1"/>
</dbReference>
<organism evidence="3 4">
    <name type="scientific">Tumebacillus avium</name>
    <dbReference type="NCBI Taxonomy" id="1903704"/>
    <lineage>
        <taxon>Bacteria</taxon>
        <taxon>Bacillati</taxon>
        <taxon>Bacillota</taxon>
        <taxon>Bacilli</taxon>
        <taxon>Bacillales</taxon>
        <taxon>Alicyclobacillaceae</taxon>
        <taxon>Tumebacillus</taxon>
    </lineage>
</organism>
<dbReference type="PANTHER" id="PTHR43734:SF1">
    <property type="entry name" value="PHYTOENE DESATURASE"/>
    <property type="match status" value="1"/>
</dbReference>
<protein>
    <recommendedName>
        <fullName evidence="2">Amine oxidase domain-containing protein</fullName>
    </recommendedName>
</protein>
<evidence type="ECO:0000313" key="4">
    <source>
        <dbReference type="Proteomes" id="UP000195437"/>
    </source>
</evidence>
<dbReference type="RefSeq" id="WP_087456240.1">
    <property type="nucleotide sequence ID" value="NZ_CP021434.1"/>
</dbReference>
<evidence type="ECO:0000259" key="2">
    <source>
        <dbReference type="Pfam" id="PF01593"/>
    </source>
</evidence>